<proteinExistence type="predicted"/>
<protein>
    <submittedName>
        <fullName evidence="1">Uncharacterized protein</fullName>
    </submittedName>
</protein>
<accession>A0AAV4XJ31</accession>
<evidence type="ECO:0000313" key="2">
    <source>
        <dbReference type="Proteomes" id="UP001054945"/>
    </source>
</evidence>
<name>A0AAV4XJ31_CAEEX</name>
<dbReference type="EMBL" id="BPLR01000413">
    <property type="protein sequence ID" value="GIY94652.1"/>
    <property type="molecule type" value="Genomic_DNA"/>
</dbReference>
<dbReference type="Proteomes" id="UP001054945">
    <property type="component" value="Unassembled WGS sequence"/>
</dbReference>
<sequence length="109" mass="12708">MSATEEHGNFDRSVPEHICISLRRMPELSPYFKAAECIRPTFVNKSGKECVPPFPKQRGNRSWMLNGSVPGMSSEIRFRNRSLPIRFPVEESEPSAFMLMFNRLRYLHF</sequence>
<reference evidence="1 2" key="1">
    <citation type="submission" date="2021-06" db="EMBL/GenBank/DDBJ databases">
        <title>Caerostris extrusa draft genome.</title>
        <authorList>
            <person name="Kono N."/>
            <person name="Arakawa K."/>
        </authorList>
    </citation>
    <scope>NUCLEOTIDE SEQUENCE [LARGE SCALE GENOMIC DNA]</scope>
</reference>
<dbReference type="AlphaFoldDB" id="A0AAV4XJ31"/>
<comment type="caution">
    <text evidence="1">The sequence shown here is derived from an EMBL/GenBank/DDBJ whole genome shotgun (WGS) entry which is preliminary data.</text>
</comment>
<evidence type="ECO:0000313" key="1">
    <source>
        <dbReference type="EMBL" id="GIY94652.1"/>
    </source>
</evidence>
<gene>
    <name evidence="1" type="ORF">CEXT_169581</name>
</gene>
<keyword evidence="2" id="KW-1185">Reference proteome</keyword>
<organism evidence="1 2">
    <name type="scientific">Caerostris extrusa</name>
    <name type="common">Bark spider</name>
    <name type="synonym">Caerostris bankana</name>
    <dbReference type="NCBI Taxonomy" id="172846"/>
    <lineage>
        <taxon>Eukaryota</taxon>
        <taxon>Metazoa</taxon>
        <taxon>Ecdysozoa</taxon>
        <taxon>Arthropoda</taxon>
        <taxon>Chelicerata</taxon>
        <taxon>Arachnida</taxon>
        <taxon>Araneae</taxon>
        <taxon>Araneomorphae</taxon>
        <taxon>Entelegynae</taxon>
        <taxon>Araneoidea</taxon>
        <taxon>Araneidae</taxon>
        <taxon>Caerostris</taxon>
    </lineage>
</organism>